<evidence type="ECO:0000256" key="2">
    <source>
        <dbReference type="ARBA" id="ARBA00022676"/>
    </source>
</evidence>
<dbReference type="eggNOG" id="COG1216">
    <property type="taxonomic scope" value="Bacteria"/>
</dbReference>
<evidence type="ECO:0000256" key="1">
    <source>
        <dbReference type="ARBA" id="ARBA00006739"/>
    </source>
</evidence>
<proteinExistence type="inferred from homology"/>
<comment type="similarity">
    <text evidence="1">Belongs to the glycosyltransferase 2 family.</text>
</comment>
<dbReference type="Gene3D" id="3.90.550.10">
    <property type="entry name" value="Spore Coat Polysaccharide Biosynthesis Protein SpsA, Chain A"/>
    <property type="match status" value="1"/>
</dbReference>
<dbReference type="KEGG" id="nha:Nham_1063"/>
<dbReference type="CAZy" id="GT2">
    <property type="family name" value="Glycosyltransferase Family 2"/>
</dbReference>
<keyword evidence="3 5" id="KW-0808">Transferase</keyword>
<dbReference type="GO" id="GO:0016757">
    <property type="term" value="F:glycosyltransferase activity"/>
    <property type="evidence" value="ECO:0007669"/>
    <property type="project" value="UniProtKB-KW"/>
</dbReference>
<dbReference type="OrthoDB" id="9771846at2"/>
<evidence type="ECO:0000313" key="6">
    <source>
        <dbReference type="Proteomes" id="UP000001953"/>
    </source>
</evidence>
<dbReference type="PANTHER" id="PTHR43179">
    <property type="entry name" value="RHAMNOSYLTRANSFERASE WBBL"/>
    <property type="match status" value="1"/>
</dbReference>
<gene>
    <name evidence="5" type="ordered locus">Nham_1063</name>
</gene>
<evidence type="ECO:0000313" key="5">
    <source>
        <dbReference type="EMBL" id="ABE61911.1"/>
    </source>
</evidence>
<dbReference type="RefSeq" id="WP_011509607.1">
    <property type="nucleotide sequence ID" value="NC_007964.1"/>
</dbReference>
<keyword evidence="2" id="KW-0328">Glycosyltransferase</keyword>
<dbReference type="EMBL" id="CP000319">
    <property type="protein sequence ID" value="ABE61911.1"/>
    <property type="molecule type" value="Genomic_DNA"/>
</dbReference>
<dbReference type="Proteomes" id="UP000001953">
    <property type="component" value="Chromosome"/>
</dbReference>
<evidence type="ECO:0000256" key="3">
    <source>
        <dbReference type="ARBA" id="ARBA00022679"/>
    </source>
</evidence>
<dbReference type="STRING" id="323097.Nham_1063"/>
<keyword evidence="6" id="KW-1185">Reference proteome</keyword>
<evidence type="ECO:0000259" key="4">
    <source>
        <dbReference type="Pfam" id="PF00535"/>
    </source>
</evidence>
<dbReference type="PANTHER" id="PTHR43179:SF12">
    <property type="entry name" value="GALACTOFURANOSYLTRANSFERASE GLFT2"/>
    <property type="match status" value="1"/>
</dbReference>
<dbReference type="AlphaFoldDB" id="Q1QPD6"/>
<name>Q1QPD6_NITHX</name>
<protein>
    <submittedName>
        <fullName evidence="5">Glycosyl transferase, family 2</fullName>
    </submittedName>
</protein>
<reference evidence="5 6" key="1">
    <citation type="submission" date="2006-03" db="EMBL/GenBank/DDBJ databases">
        <title>Complete sequence of chromosome of Nitrobacter hamburgensis X14.</title>
        <authorList>
            <consortium name="US DOE Joint Genome Institute"/>
            <person name="Copeland A."/>
            <person name="Lucas S."/>
            <person name="Lapidus A."/>
            <person name="Barry K."/>
            <person name="Detter J.C."/>
            <person name="Glavina del Rio T."/>
            <person name="Hammon N."/>
            <person name="Israni S."/>
            <person name="Dalin E."/>
            <person name="Tice H."/>
            <person name="Pitluck S."/>
            <person name="Chain P."/>
            <person name="Malfatti S."/>
            <person name="Shin M."/>
            <person name="Vergez L."/>
            <person name="Schmutz J."/>
            <person name="Larimer F."/>
            <person name="Land M."/>
            <person name="Hauser L."/>
            <person name="Kyrpides N."/>
            <person name="Ivanova N."/>
            <person name="Ward B."/>
            <person name="Arp D."/>
            <person name="Klotz M."/>
            <person name="Stein L."/>
            <person name="O'Mullan G."/>
            <person name="Starkenburg S."/>
            <person name="Sayavedra L."/>
            <person name="Poret-Peterson A.T."/>
            <person name="Gentry M.E."/>
            <person name="Bruce D."/>
            <person name="Richardson P."/>
        </authorList>
    </citation>
    <scope>NUCLEOTIDE SEQUENCE [LARGE SCALE GENOMIC DNA]</scope>
    <source>
        <strain evidence="6">DSM 10229 / NCIMB 13809 / X14</strain>
    </source>
</reference>
<feature type="domain" description="Glycosyltransferase 2-like" evidence="4">
    <location>
        <begin position="244"/>
        <end position="370"/>
    </location>
</feature>
<dbReference type="InterPro" id="IPR029044">
    <property type="entry name" value="Nucleotide-diphossugar_trans"/>
</dbReference>
<dbReference type="Pfam" id="PF00535">
    <property type="entry name" value="Glycos_transf_2"/>
    <property type="match status" value="1"/>
</dbReference>
<accession>Q1QPD6</accession>
<sequence>MVLGTVSDTQARVGFYSHVMVERMAAQALNAQDFLAAFKYADRRCRVGPPSAAHCLVLRAEANWRLERKEAALADLAEALLVDPSDLAANRRMLAWANDDRRRTAAASLIGRDSNPTILRVAIEELWRAGDRHWAACSVFDNHVTGWIAWTRANTVAVSLAVENGTLTSVLEPNSFHPLASMEVQATAFLVRRPPSRAPQTLTLTYNGEIIQVRRLAPNLSTPPDIRTEACRSNTPRHDTSEPTVIVPVYRDVQATLDCFVSLIKARASSATGQHPFRILAVDDATPEPELRRYLNELAADGAIDCLVNETNLGFVGAVNRALESVPVGDVVLLNSDTIVPPSFVERLAAVAHSAPDIGTVTPLSNNGDIFSFPTPNDLNPMQGYESILEIDRVASIANAGEVIDVPSGIGFCLYITRDCLAAIGGLSENFERGYLEDVDLCLRARARGFRNVCAPSVYVGHHGSKSFRHEKRSLVLRNLEVLDRRFPGYRRECRAFEIADPLRPARARLDRALTWPSEPSVLILGNRRGFAAVAEERARHLRQRGERAVLLLRERDVVDLRVADGSSPQAVRLSFGSEAAIAEAADIIARLRPGRVEIVEPNPLPRLIELIRKLGLPIHPWLTAGDLGEAVTSLPDETPLLAPGKTAKAFAEARWPNRKIVLQDWPTRPLTLTPIRGASQSLAIVPSAPSPASFRLMRRLAERLQQRGPSRSIVIAGATCDDDRLMSYANVFITGAVAADEIGDVLVPHNPGWLLTDFEEPAFGHPLIETARRASIPVAYRDWSAGSAKPRKGDLAIPADADDQELVDAVLAWVGLS</sequence>
<dbReference type="SUPFAM" id="SSF53448">
    <property type="entry name" value="Nucleotide-diphospho-sugar transferases"/>
    <property type="match status" value="1"/>
</dbReference>
<dbReference type="HOGENOM" id="CLU_333082_0_0_5"/>
<dbReference type="InterPro" id="IPR001173">
    <property type="entry name" value="Glyco_trans_2-like"/>
</dbReference>
<organism evidence="5 6">
    <name type="scientific">Nitrobacter hamburgensis (strain DSM 10229 / NCIMB 13809 / X14)</name>
    <dbReference type="NCBI Taxonomy" id="323097"/>
    <lineage>
        <taxon>Bacteria</taxon>
        <taxon>Pseudomonadati</taxon>
        <taxon>Pseudomonadota</taxon>
        <taxon>Alphaproteobacteria</taxon>
        <taxon>Hyphomicrobiales</taxon>
        <taxon>Nitrobacteraceae</taxon>
        <taxon>Nitrobacter</taxon>
    </lineage>
</organism>